<sequence length="128" mass="14026">MAKILTKDLIYAAPDIQREEVEIPEWNGSVFIKTMTAHEKDTFESMCTNAQGVQDMTNARAIIAVMSVVDEDGNRIFELGDVDELNKKSGRAIDRIFTVACRLSGLRREDMEKAVGNSSGQGGASLSV</sequence>
<name>A0A6M3IQN3_9ZZZZ</name>
<dbReference type="InterPro" id="IPR038556">
    <property type="entry name" value="TAC_Gp13-like_sf"/>
</dbReference>
<evidence type="ECO:0000313" key="1">
    <source>
        <dbReference type="EMBL" id="QJA59578.1"/>
    </source>
</evidence>
<dbReference type="AlphaFoldDB" id="A0A6M3IQN3"/>
<accession>A0A6M3IQN3</accession>
<reference evidence="1" key="1">
    <citation type="submission" date="2020-03" db="EMBL/GenBank/DDBJ databases">
        <title>The deep terrestrial virosphere.</title>
        <authorList>
            <person name="Holmfeldt K."/>
            <person name="Nilsson E."/>
            <person name="Simone D."/>
            <person name="Lopez-Fernandez M."/>
            <person name="Wu X."/>
            <person name="de Brujin I."/>
            <person name="Lundin D."/>
            <person name="Andersson A."/>
            <person name="Bertilsson S."/>
            <person name="Dopson M."/>
        </authorList>
    </citation>
    <scope>NUCLEOTIDE SEQUENCE</scope>
    <source>
        <strain evidence="1">MM415B01265</strain>
    </source>
</reference>
<gene>
    <name evidence="1" type="ORF">MM415B01265_0023</name>
</gene>
<protein>
    <submittedName>
        <fullName evidence="1">Putative tail protein</fullName>
    </submittedName>
</protein>
<organism evidence="1">
    <name type="scientific">viral metagenome</name>
    <dbReference type="NCBI Taxonomy" id="1070528"/>
    <lineage>
        <taxon>unclassified sequences</taxon>
        <taxon>metagenomes</taxon>
        <taxon>organismal metagenomes</taxon>
    </lineage>
</organism>
<proteinExistence type="predicted"/>
<dbReference type="EMBL" id="MT141375">
    <property type="protein sequence ID" value="QJA59578.1"/>
    <property type="molecule type" value="Genomic_DNA"/>
</dbReference>
<dbReference type="Gene3D" id="3.30.2220.20">
    <property type="entry name" value="Phage tail assembly chaperone gp13-like"/>
    <property type="match status" value="1"/>
</dbReference>